<dbReference type="EMBL" id="HBUF01472064">
    <property type="protein sequence ID" value="CAG6744644.1"/>
    <property type="molecule type" value="Transcribed_RNA"/>
</dbReference>
<sequence length="107" mass="12874">MSGKLSESWEYLYLERKKVIPLWIYHQYSNLGCIEQWRKWWLKREFDDSRNSGKPSVVQNFGFLIKNVEKVYKIKDYYSEQFTLDFHAISGMDNAKNLISMFLMTDG</sequence>
<organism evidence="1">
    <name type="scientific">Cacopsylla melanoneura</name>
    <dbReference type="NCBI Taxonomy" id="428564"/>
    <lineage>
        <taxon>Eukaryota</taxon>
        <taxon>Metazoa</taxon>
        <taxon>Ecdysozoa</taxon>
        <taxon>Arthropoda</taxon>
        <taxon>Hexapoda</taxon>
        <taxon>Insecta</taxon>
        <taxon>Pterygota</taxon>
        <taxon>Neoptera</taxon>
        <taxon>Paraneoptera</taxon>
        <taxon>Hemiptera</taxon>
        <taxon>Sternorrhyncha</taxon>
        <taxon>Psylloidea</taxon>
        <taxon>Psyllidae</taxon>
        <taxon>Psyllinae</taxon>
        <taxon>Cacopsylla</taxon>
    </lineage>
</organism>
<evidence type="ECO:0000313" key="1">
    <source>
        <dbReference type="EMBL" id="CAG6744644.1"/>
    </source>
</evidence>
<proteinExistence type="predicted"/>
<reference evidence="1" key="1">
    <citation type="submission" date="2021-05" db="EMBL/GenBank/DDBJ databases">
        <authorList>
            <person name="Alioto T."/>
            <person name="Alioto T."/>
            <person name="Gomez Garrido J."/>
        </authorList>
    </citation>
    <scope>NUCLEOTIDE SEQUENCE</scope>
</reference>
<name>A0A8D9E9T7_9HEMI</name>
<accession>A0A8D9E9T7</accession>
<dbReference type="AlphaFoldDB" id="A0A8D9E9T7"/>
<protein>
    <submittedName>
        <fullName evidence="1">Uncharacterized protein</fullName>
    </submittedName>
</protein>